<proteinExistence type="predicted"/>
<evidence type="ECO:0000313" key="1">
    <source>
        <dbReference type="EMBL" id="QIW54375.1"/>
    </source>
</evidence>
<accession>A0A6H0UGW7</accession>
<gene>
    <name evidence="1" type="ORF">GU336_09625</name>
    <name evidence="2" type="ORF">GU336_12765</name>
</gene>
<protein>
    <submittedName>
        <fullName evidence="2">Uncharacterized protein</fullName>
    </submittedName>
</protein>
<dbReference type="RefSeq" id="WP_167838966.1">
    <property type="nucleotide sequence ID" value="NZ_CP047616.1"/>
</dbReference>
<sequence>MTIQTELFEDKSTQIVVRCKESFKNEVTALAKDNQLKLSSYIKYLLTQELKKAKK</sequence>
<dbReference type="AlphaFoldDB" id="A0A6H0UGW7"/>
<dbReference type="Proteomes" id="UP000501945">
    <property type="component" value="Chromosome"/>
</dbReference>
<keyword evidence="2" id="KW-0614">Plasmid</keyword>
<evidence type="ECO:0000313" key="3">
    <source>
        <dbReference type="Proteomes" id="UP000501945"/>
    </source>
</evidence>
<dbReference type="EMBL" id="CP047617">
    <property type="protein sequence ID" value="QIW55052.1"/>
    <property type="molecule type" value="Genomic_DNA"/>
</dbReference>
<geneLocation type="plasmid" evidence="2">
    <name>pLraf_19_5_1</name>
</geneLocation>
<geneLocation type="plasmid" evidence="3">
    <name>plraf_19_5_1</name>
</geneLocation>
<dbReference type="EMBL" id="CP047616">
    <property type="protein sequence ID" value="QIW54375.1"/>
    <property type="molecule type" value="Genomic_DNA"/>
</dbReference>
<organism evidence="2 3">
    <name type="scientific">Pseudolactococcus raffinolactis</name>
    <dbReference type="NCBI Taxonomy" id="1366"/>
    <lineage>
        <taxon>Bacteria</taxon>
        <taxon>Bacillati</taxon>
        <taxon>Bacillota</taxon>
        <taxon>Bacilli</taxon>
        <taxon>Lactobacillales</taxon>
        <taxon>Streptococcaceae</taxon>
        <taxon>Pseudolactococcus</taxon>
    </lineage>
</organism>
<evidence type="ECO:0000313" key="2">
    <source>
        <dbReference type="EMBL" id="QIW55052.1"/>
    </source>
</evidence>
<dbReference type="Proteomes" id="UP000501945">
    <property type="component" value="Plasmid pLraf_19_5_1"/>
</dbReference>
<name>A0A6H0UGW7_9LACT</name>
<reference evidence="2 3" key="1">
    <citation type="submission" date="2019-12" db="EMBL/GenBank/DDBJ databases">
        <title>Whole genome sequences of Lactococcus raffinolactis strains isolated from sewage.</title>
        <authorList>
            <person name="Ybazeta G."/>
            <person name="Ross M."/>
            <person name="Brabant-Kirwan D."/>
            <person name="Saleh M."/>
            <person name="Dillon J.A."/>
            <person name="Splinter K."/>
            <person name="Nokhbeh R."/>
        </authorList>
    </citation>
    <scope>NUCLEOTIDE SEQUENCE [LARGE SCALE GENOMIC DNA]</scope>
    <source>
        <strain evidence="2 3">Lr_19_5</strain>
        <plasmid evidence="2">pLraf_19_5_1</plasmid>
        <plasmid evidence="3">plraf_19_5_1</plasmid>
    </source>
</reference>